<dbReference type="EMBL" id="NAJO01000030">
    <property type="protein sequence ID" value="OQO01714.1"/>
    <property type="molecule type" value="Genomic_DNA"/>
</dbReference>
<evidence type="ECO:0000313" key="5">
    <source>
        <dbReference type="Proteomes" id="UP000192596"/>
    </source>
</evidence>
<dbReference type="InterPro" id="IPR058580">
    <property type="entry name" value="DUF2828"/>
</dbReference>
<reference evidence="5" key="1">
    <citation type="submission" date="2017-03" db="EMBL/GenBank/DDBJ databases">
        <title>Genomes of endolithic fungi from Antarctica.</title>
        <authorList>
            <person name="Coleine C."/>
            <person name="Masonjones S."/>
            <person name="Stajich J.E."/>
        </authorList>
    </citation>
    <scope>NUCLEOTIDE SEQUENCE [LARGE SCALE GENOMIC DNA]</scope>
    <source>
        <strain evidence="5">CCFEE 5527</strain>
    </source>
</reference>
<dbReference type="InterPro" id="IPR056690">
    <property type="entry name" value="DUF7788"/>
</dbReference>
<evidence type="ECO:0000259" key="3">
    <source>
        <dbReference type="Pfam" id="PF25043"/>
    </source>
</evidence>
<dbReference type="Pfam" id="PF11443">
    <property type="entry name" value="DUF2828"/>
    <property type="match status" value="1"/>
</dbReference>
<dbReference type="InterPro" id="IPR011205">
    <property type="entry name" value="UCP015417_vWA"/>
</dbReference>
<dbReference type="InterPro" id="IPR036465">
    <property type="entry name" value="vWFA_dom_sf"/>
</dbReference>
<accession>A0A1V8SRS2</accession>
<comment type="caution">
    <text evidence="4">The sequence shown here is derived from an EMBL/GenBank/DDBJ whole genome shotgun (WGS) entry which is preliminary data.</text>
</comment>
<feature type="region of interest" description="Disordered" evidence="1">
    <location>
        <begin position="704"/>
        <end position="724"/>
    </location>
</feature>
<evidence type="ECO:0000259" key="2">
    <source>
        <dbReference type="Pfam" id="PF11443"/>
    </source>
</evidence>
<feature type="domain" description="DUF2828" evidence="2">
    <location>
        <begin position="40"/>
        <end position="517"/>
    </location>
</feature>
<name>A0A1V8SRS2_9PEZI</name>
<dbReference type="Proteomes" id="UP000192596">
    <property type="component" value="Unassembled WGS sequence"/>
</dbReference>
<organism evidence="4 5">
    <name type="scientific">Cryoendolithus antarcticus</name>
    <dbReference type="NCBI Taxonomy" id="1507870"/>
    <lineage>
        <taxon>Eukaryota</taxon>
        <taxon>Fungi</taxon>
        <taxon>Dikarya</taxon>
        <taxon>Ascomycota</taxon>
        <taxon>Pezizomycotina</taxon>
        <taxon>Dothideomycetes</taxon>
        <taxon>Dothideomycetidae</taxon>
        <taxon>Cladosporiales</taxon>
        <taxon>Cladosporiaceae</taxon>
        <taxon>Cryoendolithus</taxon>
    </lineage>
</organism>
<keyword evidence="5" id="KW-1185">Reference proteome</keyword>
<evidence type="ECO:0000313" key="4">
    <source>
        <dbReference type="EMBL" id="OQO01714.1"/>
    </source>
</evidence>
<sequence>MADTDEKASTSMPPPTSRFMDVLIANAHPSLDSNDNRILTDNGDLAFRTSGSPLVDIFNGLTDAITPSLLATSLGEAWEENPVATLRIIWNARSIHVGKADRTSFYRALGWLKEKHPQTLLANLPWLVRPVIQKKLPKTMEATAGKEDAVMVDASNDEEFELVDGAQNPVKASTVEDNTEPGNHTQFEHETGLSAFDFKYGVSHGYWKDLLNILSLAAHDELTPNGDPRKVFNVDHRSTPENVAMWKRRWALDKQNQPADRYEGIDMTNLDPKQRDWTKDRKKAVVKAARAKIVAKLANDEFYNTLHNTVASLFADQLKLDMARLQSDNKADKKQISLAAKWAPSSDGAHDNATAIVTTIAELLHPFETCCPDTLDRSDRKAYIKHARIAYQSKTLSPLREFLSVVERDITAGAFDNIAYNKVPSLAMKTYTPLFIRKDTDHFSSYLEDVASGKTHISGAVLLPANLIHAVSRPPVFVGKKSTVEALIADKQNELQAKALNAQWNALVQRMRDSGTLASSIAVADVSGSMGSPVFPDKTTPMDSAIALSLLVAEITAPPFGGAFITFDQNPQILRVGGPSDTRMLAEKAAYISSAPWGMNTDFVAVFEKLLLPLAIEKKLTRDEMVKQVFVFSDMHFDSADCGLDAASYSYRPGYGYGYVSGAHSSTTRTTWKSSFERIKTLYNDAGYDLPRLIFWNLAGRADQNPHSPRSTPASEKDQPKPVQAHEANTALVSGYSQGQMKMFLDTGSLEDAMAELVLEEEDELGNVIVRKEKKQENPLDVVKKAIGGEAYRMLRVVD</sequence>
<gene>
    <name evidence="4" type="ORF">B0A48_12751</name>
</gene>
<dbReference type="OrthoDB" id="1149618at2759"/>
<evidence type="ECO:0000256" key="1">
    <source>
        <dbReference type="SAM" id="MobiDB-lite"/>
    </source>
</evidence>
<dbReference type="PANTHER" id="PTHR31373:SF27">
    <property type="entry name" value="TROVE DOMAIN-CONTAINING PROTEIN"/>
    <property type="match status" value="1"/>
</dbReference>
<evidence type="ECO:0008006" key="6">
    <source>
        <dbReference type="Google" id="ProtNLM"/>
    </source>
</evidence>
<dbReference type="AlphaFoldDB" id="A0A1V8SRS2"/>
<protein>
    <recommendedName>
        <fullName evidence="6">DUF2828 domain-containing protein</fullName>
    </recommendedName>
</protein>
<dbReference type="PIRSF" id="PIRSF015417">
    <property type="entry name" value="T31B5_30_vWA"/>
    <property type="match status" value="1"/>
</dbReference>
<feature type="domain" description="DUF7788" evidence="3">
    <location>
        <begin position="519"/>
        <end position="787"/>
    </location>
</feature>
<feature type="compositionally biased region" description="Polar residues" evidence="1">
    <location>
        <begin position="705"/>
        <end position="714"/>
    </location>
</feature>
<proteinExistence type="predicted"/>
<dbReference type="InParanoid" id="A0A1V8SRS2"/>
<dbReference type="Gene3D" id="3.40.50.410">
    <property type="entry name" value="von Willebrand factor, type A domain"/>
    <property type="match status" value="1"/>
</dbReference>
<dbReference type="Pfam" id="PF25043">
    <property type="entry name" value="DUF7788"/>
    <property type="match status" value="1"/>
</dbReference>
<dbReference type="PANTHER" id="PTHR31373">
    <property type="entry name" value="OS06G0652100 PROTEIN"/>
    <property type="match status" value="1"/>
</dbReference>